<dbReference type="PROSITE" id="PS00216">
    <property type="entry name" value="SUGAR_TRANSPORT_1"/>
    <property type="match status" value="1"/>
</dbReference>
<dbReference type="PROSITE" id="PS50850">
    <property type="entry name" value="MFS"/>
    <property type="match status" value="1"/>
</dbReference>
<feature type="transmembrane region" description="Helical" evidence="8">
    <location>
        <begin position="376"/>
        <end position="398"/>
    </location>
</feature>
<evidence type="ECO:0000256" key="6">
    <source>
        <dbReference type="ARBA" id="ARBA00022989"/>
    </source>
</evidence>
<dbReference type="SUPFAM" id="SSF103473">
    <property type="entry name" value="MFS general substrate transporter"/>
    <property type="match status" value="1"/>
</dbReference>
<evidence type="ECO:0000256" key="7">
    <source>
        <dbReference type="ARBA" id="ARBA00023136"/>
    </source>
</evidence>
<dbReference type="AlphaFoldDB" id="A0A1G9V329"/>
<feature type="transmembrane region" description="Helical" evidence="8">
    <location>
        <begin position="167"/>
        <end position="187"/>
    </location>
</feature>
<reference evidence="10 11" key="1">
    <citation type="submission" date="2016-10" db="EMBL/GenBank/DDBJ databases">
        <authorList>
            <person name="de Groot N.N."/>
        </authorList>
    </citation>
    <scope>NUCLEOTIDE SEQUENCE [LARGE SCALE GENOMIC DNA]</scope>
    <source>
        <strain evidence="10 11">DSM 16077</strain>
    </source>
</reference>
<feature type="transmembrane region" description="Helical" evidence="8">
    <location>
        <begin position="286"/>
        <end position="303"/>
    </location>
</feature>
<accession>A0A1G9V329</accession>
<evidence type="ECO:0000259" key="9">
    <source>
        <dbReference type="PROSITE" id="PS50850"/>
    </source>
</evidence>
<evidence type="ECO:0000313" key="10">
    <source>
        <dbReference type="EMBL" id="SDM66519.1"/>
    </source>
</evidence>
<dbReference type="InterPro" id="IPR011701">
    <property type="entry name" value="MFS"/>
</dbReference>
<keyword evidence="6 8" id="KW-1133">Transmembrane helix</keyword>
<organism evidence="10 11">
    <name type="scientific">Maricaulis salignorans</name>
    <dbReference type="NCBI Taxonomy" id="144026"/>
    <lineage>
        <taxon>Bacteria</taxon>
        <taxon>Pseudomonadati</taxon>
        <taxon>Pseudomonadota</taxon>
        <taxon>Alphaproteobacteria</taxon>
        <taxon>Maricaulales</taxon>
        <taxon>Maricaulaceae</taxon>
        <taxon>Maricaulis</taxon>
    </lineage>
</organism>
<dbReference type="RefSeq" id="WP_091771225.1">
    <property type="nucleotide sequence ID" value="NZ_FNHG01000017.1"/>
</dbReference>
<proteinExistence type="inferred from homology"/>
<dbReference type="PRINTS" id="PR01035">
    <property type="entry name" value="TCRTETA"/>
</dbReference>
<keyword evidence="5 8" id="KW-0812">Transmembrane</keyword>
<dbReference type="InterPro" id="IPR005829">
    <property type="entry name" value="Sugar_transporter_CS"/>
</dbReference>
<keyword evidence="11" id="KW-1185">Reference proteome</keyword>
<dbReference type="InterPro" id="IPR001958">
    <property type="entry name" value="Tet-R_TetA/multi-R_MdtG-like"/>
</dbReference>
<feature type="transmembrane region" description="Helical" evidence="8">
    <location>
        <begin position="218"/>
        <end position="243"/>
    </location>
</feature>
<feature type="transmembrane region" description="Helical" evidence="8">
    <location>
        <begin position="255"/>
        <end position="274"/>
    </location>
</feature>
<feature type="transmembrane region" description="Helical" evidence="8">
    <location>
        <begin position="110"/>
        <end position="127"/>
    </location>
</feature>
<dbReference type="GO" id="GO:0022857">
    <property type="term" value="F:transmembrane transporter activity"/>
    <property type="evidence" value="ECO:0007669"/>
    <property type="project" value="InterPro"/>
</dbReference>
<dbReference type="Gene3D" id="1.20.1250.20">
    <property type="entry name" value="MFS general substrate transporter like domains"/>
    <property type="match status" value="1"/>
</dbReference>
<dbReference type="CDD" id="cd17388">
    <property type="entry name" value="MFS_TetA"/>
    <property type="match status" value="1"/>
</dbReference>
<dbReference type="InterPro" id="IPR036259">
    <property type="entry name" value="MFS_trans_sf"/>
</dbReference>
<dbReference type="PANTHER" id="PTHR23504">
    <property type="entry name" value="MAJOR FACILITATOR SUPERFAMILY DOMAIN-CONTAINING PROTEIN 10"/>
    <property type="match status" value="1"/>
</dbReference>
<keyword evidence="7 8" id="KW-0472">Membrane</keyword>
<evidence type="ECO:0000256" key="1">
    <source>
        <dbReference type="ARBA" id="ARBA00003279"/>
    </source>
</evidence>
<feature type="transmembrane region" description="Helical" evidence="8">
    <location>
        <begin position="139"/>
        <end position="161"/>
    </location>
</feature>
<dbReference type="OrthoDB" id="9764259at2"/>
<name>A0A1G9V329_9PROT</name>
<feature type="domain" description="Major facilitator superfamily (MFS) profile" evidence="9">
    <location>
        <begin position="10"/>
        <end position="405"/>
    </location>
</feature>
<dbReference type="InterPro" id="IPR020846">
    <property type="entry name" value="MFS_dom"/>
</dbReference>
<dbReference type="PANTHER" id="PTHR23504:SF15">
    <property type="entry name" value="MAJOR FACILITATOR SUPERFAMILY (MFS) PROFILE DOMAIN-CONTAINING PROTEIN"/>
    <property type="match status" value="1"/>
</dbReference>
<keyword evidence="4" id="KW-0813">Transport</keyword>
<gene>
    <name evidence="10" type="ORF">SAMN04488568_11767</name>
</gene>
<dbReference type="STRING" id="144026.SAMN04488568_11767"/>
<protein>
    <submittedName>
        <fullName evidence="10">MFS transporter, DHA1 family, tetracycline resistance protein</fullName>
    </submittedName>
</protein>
<evidence type="ECO:0000313" key="11">
    <source>
        <dbReference type="Proteomes" id="UP000199759"/>
    </source>
</evidence>
<comment type="function">
    <text evidence="1">Resistance to tetracycline by an active tetracycline efflux. This is an energy-dependent process that decreases the accumulation of the antibiotic in whole cells. This protein functions as a metal-tetracycline/H(+) antiporter.</text>
</comment>
<comment type="subcellular location">
    <subcellularLocation>
        <location evidence="2">Membrane</location>
        <topology evidence="2">Multi-pass membrane protein</topology>
    </subcellularLocation>
</comment>
<evidence type="ECO:0000256" key="5">
    <source>
        <dbReference type="ARBA" id="ARBA00022692"/>
    </source>
</evidence>
<dbReference type="EMBL" id="FNHG01000017">
    <property type="protein sequence ID" value="SDM66519.1"/>
    <property type="molecule type" value="Genomic_DNA"/>
</dbReference>
<sequence>MSARPPGKHAFVFIFITVLIDMIGFGIIIPVMPQLIMELTGQPIESAAVMGGLLMGVFAFTQFIFAPIIGGLSDRYGRRRILLFAMAGFTIDYLIMGTATTFAVLFLGRMMSGVFGATYTTANAYIADITDAKDRAGRFGMMGAAFGLGFILGPVVGGLLGEIDPRYPFFAAAALAGINVIYGYFILPETLSPENRRPFNIRRANPFGSLLQMRQYPVVFAMLTAAFLFFLGHAAFPALWTYFSTLRFDWTPRDIGLSLMAVGLASAIVQGGLTRIIVARIGEWRAYGIGFSIAALAYVGYGFVSEVWIFYVIMAFGSFAGIGGPAMQSICTRLVPANSQGELQGAMSSLQSLSMVIGPLTLPLVFRYFTTDSAPVYLPGAAFLLAAILTVLALIVGLSSRSQDVTTLTKPVPAEAE</sequence>
<feature type="transmembrane region" description="Helical" evidence="8">
    <location>
        <begin position="48"/>
        <end position="69"/>
    </location>
</feature>
<comment type="similarity">
    <text evidence="3">Belongs to the major facilitator superfamily. TCR/Tet family.</text>
</comment>
<dbReference type="GO" id="GO:0016020">
    <property type="term" value="C:membrane"/>
    <property type="evidence" value="ECO:0007669"/>
    <property type="project" value="UniProtKB-SubCell"/>
</dbReference>
<feature type="transmembrane region" description="Helical" evidence="8">
    <location>
        <begin position="81"/>
        <end position="104"/>
    </location>
</feature>
<dbReference type="Proteomes" id="UP000199759">
    <property type="component" value="Unassembled WGS sequence"/>
</dbReference>
<evidence type="ECO:0000256" key="3">
    <source>
        <dbReference type="ARBA" id="ARBA00007520"/>
    </source>
</evidence>
<evidence type="ECO:0000256" key="4">
    <source>
        <dbReference type="ARBA" id="ARBA00022448"/>
    </source>
</evidence>
<dbReference type="Pfam" id="PF07690">
    <property type="entry name" value="MFS_1"/>
    <property type="match status" value="1"/>
</dbReference>
<evidence type="ECO:0000256" key="2">
    <source>
        <dbReference type="ARBA" id="ARBA00004141"/>
    </source>
</evidence>
<evidence type="ECO:0000256" key="8">
    <source>
        <dbReference type="SAM" id="Phobius"/>
    </source>
</evidence>
<feature type="transmembrane region" description="Helical" evidence="8">
    <location>
        <begin position="12"/>
        <end position="36"/>
    </location>
</feature>